<dbReference type="PANTHER" id="PTHR13512">
    <property type="entry name" value="MEDIATOR COMPLEX SUBUNIT 28"/>
    <property type="match status" value="1"/>
</dbReference>
<comment type="subcellular location">
    <subcellularLocation>
        <location evidence="1">Nucleus</location>
    </subcellularLocation>
</comment>
<evidence type="ECO:0000256" key="9">
    <source>
        <dbReference type="ARBA" id="ARBA00031964"/>
    </source>
</evidence>
<keyword evidence="7" id="KW-0804">Transcription</keyword>
<comment type="similarity">
    <text evidence="2">Belongs to the Mediator complex subunit 28 family.</text>
</comment>
<dbReference type="Ensembl" id="ENSPTET00000012707.1">
    <property type="protein sequence ID" value="ENSPTEP00000008325.1"/>
    <property type="gene ID" value="ENSPTEG00000009476.1"/>
</dbReference>
<feature type="region of interest" description="Disordered" evidence="10">
    <location>
        <begin position="81"/>
        <end position="104"/>
    </location>
</feature>
<name>A0A8C9GTJ5_9PRIM</name>
<evidence type="ECO:0000256" key="8">
    <source>
        <dbReference type="ARBA" id="ARBA00023242"/>
    </source>
</evidence>
<evidence type="ECO:0000256" key="7">
    <source>
        <dbReference type="ARBA" id="ARBA00023163"/>
    </source>
</evidence>
<reference evidence="11" key="2">
    <citation type="submission" date="2025-09" db="UniProtKB">
        <authorList>
            <consortium name="Ensembl"/>
        </authorList>
    </citation>
    <scope>IDENTIFICATION</scope>
</reference>
<evidence type="ECO:0000256" key="6">
    <source>
        <dbReference type="ARBA" id="ARBA00023159"/>
    </source>
</evidence>
<evidence type="ECO:0000256" key="4">
    <source>
        <dbReference type="ARBA" id="ARBA00023015"/>
    </source>
</evidence>
<evidence type="ECO:0000256" key="2">
    <source>
        <dbReference type="ARBA" id="ARBA00005571"/>
    </source>
</evidence>
<sequence>MTRGGMCSGQPRGPPPPTLGFLGQAVLPQAAPGTLRPSTSTLADELESPFEAYALELRNGLQRKDALAQKHLTKLRHWQQELEDSSVQQRTTSQHPSGYSLPMANIPAPLKMTWVKEQRLSA</sequence>
<keyword evidence="5" id="KW-0175">Coiled coil</keyword>
<dbReference type="Proteomes" id="UP000694416">
    <property type="component" value="Unplaced"/>
</dbReference>
<evidence type="ECO:0000256" key="5">
    <source>
        <dbReference type="ARBA" id="ARBA00023054"/>
    </source>
</evidence>
<dbReference type="GO" id="GO:0016592">
    <property type="term" value="C:mediator complex"/>
    <property type="evidence" value="ECO:0007669"/>
    <property type="project" value="TreeGrafter"/>
</dbReference>
<feature type="region of interest" description="Disordered" evidence="10">
    <location>
        <begin position="1"/>
        <end position="23"/>
    </location>
</feature>
<feature type="compositionally biased region" description="Polar residues" evidence="10">
    <location>
        <begin position="85"/>
        <end position="97"/>
    </location>
</feature>
<dbReference type="InterPro" id="IPR021640">
    <property type="entry name" value="Mediator_Med28"/>
</dbReference>
<evidence type="ECO:0000256" key="10">
    <source>
        <dbReference type="SAM" id="MobiDB-lite"/>
    </source>
</evidence>
<protein>
    <recommendedName>
        <fullName evidence="3">Mediator of RNA polymerase II transcription subunit 28</fullName>
    </recommendedName>
    <alternativeName>
        <fullName evidence="9">Mediator complex subunit 28</fullName>
    </alternativeName>
</protein>
<evidence type="ECO:0000313" key="11">
    <source>
        <dbReference type="Ensembl" id="ENSPTEP00000008325.1"/>
    </source>
</evidence>
<dbReference type="PANTHER" id="PTHR13512:SF2">
    <property type="entry name" value="MEDIATOR OF RNA POLYMERASE II TRANSCRIPTION SUBUNIT 28"/>
    <property type="match status" value="1"/>
</dbReference>
<keyword evidence="4" id="KW-0805">Transcription regulation</keyword>
<accession>A0A8C9GTJ5</accession>
<evidence type="ECO:0000313" key="12">
    <source>
        <dbReference type="Proteomes" id="UP000694416"/>
    </source>
</evidence>
<organism evidence="11 12">
    <name type="scientific">Piliocolobus tephrosceles</name>
    <name type="common">Ugandan red Colobus</name>
    <dbReference type="NCBI Taxonomy" id="591936"/>
    <lineage>
        <taxon>Eukaryota</taxon>
        <taxon>Metazoa</taxon>
        <taxon>Chordata</taxon>
        <taxon>Craniata</taxon>
        <taxon>Vertebrata</taxon>
        <taxon>Euteleostomi</taxon>
        <taxon>Mammalia</taxon>
        <taxon>Eutheria</taxon>
        <taxon>Euarchontoglires</taxon>
        <taxon>Primates</taxon>
        <taxon>Haplorrhini</taxon>
        <taxon>Catarrhini</taxon>
        <taxon>Cercopithecidae</taxon>
        <taxon>Colobinae</taxon>
        <taxon>Piliocolobus</taxon>
    </lineage>
</organism>
<keyword evidence="12" id="KW-1185">Reference proteome</keyword>
<keyword evidence="8" id="KW-0539">Nucleus</keyword>
<reference evidence="11" key="1">
    <citation type="submission" date="2025-08" db="UniProtKB">
        <authorList>
            <consortium name="Ensembl"/>
        </authorList>
    </citation>
    <scope>IDENTIFICATION</scope>
</reference>
<keyword evidence="6" id="KW-0010">Activator</keyword>
<dbReference type="AlphaFoldDB" id="A0A8C9GTJ5"/>
<evidence type="ECO:0000256" key="3">
    <source>
        <dbReference type="ARBA" id="ARBA00019683"/>
    </source>
</evidence>
<evidence type="ECO:0000256" key="1">
    <source>
        <dbReference type="ARBA" id="ARBA00004123"/>
    </source>
</evidence>
<proteinExistence type="inferred from homology"/>